<evidence type="ECO:0000313" key="2">
    <source>
        <dbReference type="Proteomes" id="UP000183832"/>
    </source>
</evidence>
<reference evidence="1 2" key="1">
    <citation type="submission" date="2015-04" db="EMBL/GenBank/DDBJ databases">
        <authorList>
            <person name="Syromyatnikov M.Y."/>
            <person name="Popov V.N."/>
        </authorList>
    </citation>
    <scope>NUCLEOTIDE SEQUENCE [LARGE SCALE GENOMIC DNA]</scope>
</reference>
<sequence>MEKAPQNFHFNEVLLSSQRLKTFQSFQVEIKFRKRRSQSFSGVQSLVSNSIQISCQCVEIFKLKVKHMTRLAKFFMVDVILRSQQSILIPNES</sequence>
<organism evidence="1 2">
    <name type="scientific">Clunio marinus</name>
    <dbReference type="NCBI Taxonomy" id="568069"/>
    <lineage>
        <taxon>Eukaryota</taxon>
        <taxon>Metazoa</taxon>
        <taxon>Ecdysozoa</taxon>
        <taxon>Arthropoda</taxon>
        <taxon>Hexapoda</taxon>
        <taxon>Insecta</taxon>
        <taxon>Pterygota</taxon>
        <taxon>Neoptera</taxon>
        <taxon>Endopterygota</taxon>
        <taxon>Diptera</taxon>
        <taxon>Nematocera</taxon>
        <taxon>Chironomoidea</taxon>
        <taxon>Chironomidae</taxon>
        <taxon>Clunio</taxon>
    </lineage>
</organism>
<evidence type="ECO:0000313" key="1">
    <source>
        <dbReference type="EMBL" id="CRK87950.1"/>
    </source>
</evidence>
<name>A0A1J1HNA3_9DIPT</name>
<gene>
    <name evidence="1" type="ORF">CLUMA_CG001736</name>
</gene>
<keyword evidence="2" id="KW-1185">Reference proteome</keyword>
<dbReference type="Proteomes" id="UP000183832">
    <property type="component" value="Unassembled WGS sequence"/>
</dbReference>
<proteinExistence type="predicted"/>
<accession>A0A1J1HNA3</accession>
<protein>
    <submittedName>
        <fullName evidence="1">CLUMA_CG001736, isoform A</fullName>
    </submittedName>
</protein>
<dbReference type="EMBL" id="CVRI01000006">
    <property type="protein sequence ID" value="CRK87950.1"/>
    <property type="molecule type" value="Genomic_DNA"/>
</dbReference>
<dbReference type="AlphaFoldDB" id="A0A1J1HNA3"/>